<accession>A0ABU3GQ55</accession>
<comment type="subcellular location">
    <subcellularLocation>
        <location evidence="1">Cell outer membrane</location>
    </subcellularLocation>
</comment>
<comment type="similarity">
    <text evidence="2">Belongs to the SusD family.</text>
</comment>
<dbReference type="SUPFAM" id="SSF48452">
    <property type="entry name" value="TPR-like"/>
    <property type="match status" value="1"/>
</dbReference>
<keyword evidence="4" id="KW-0472">Membrane</keyword>
<dbReference type="InterPro" id="IPR033985">
    <property type="entry name" value="SusD-like_N"/>
</dbReference>
<comment type="caution">
    <text evidence="9">The sequence shown here is derived from an EMBL/GenBank/DDBJ whole genome shotgun (WGS) entry which is preliminary data.</text>
</comment>
<evidence type="ECO:0000256" key="2">
    <source>
        <dbReference type="ARBA" id="ARBA00006275"/>
    </source>
</evidence>
<feature type="domain" description="RagB/SusD" evidence="7">
    <location>
        <begin position="335"/>
        <end position="568"/>
    </location>
</feature>
<dbReference type="InterPro" id="IPR011990">
    <property type="entry name" value="TPR-like_helical_dom_sf"/>
</dbReference>
<protein>
    <recommendedName>
        <fullName evidence="11">RagB/SusD family nutrient uptake outer membrane protein</fullName>
    </recommendedName>
</protein>
<evidence type="ECO:0000256" key="1">
    <source>
        <dbReference type="ARBA" id="ARBA00004442"/>
    </source>
</evidence>
<feature type="chain" id="PRO_5046550735" description="RagB/SusD family nutrient uptake outer membrane protein" evidence="6">
    <location>
        <begin position="19"/>
        <end position="568"/>
    </location>
</feature>
<evidence type="ECO:0000256" key="5">
    <source>
        <dbReference type="ARBA" id="ARBA00023237"/>
    </source>
</evidence>
<dbReference type="Proteomes" id="UP001258315">
    <property type="component" value="Unassembled WGS sequence"/>
</dbReference>
<dbReference type="RefSeq" id="WP_311947516.1">
    <property type="nucleotide sequence ID" value="NZ_JAVLVU010000001.1"/>
</dbReference>
<reference evidence="10" key="1">
    <citation type="submission" date="2023-07" db="EMBL/GenBank/DDBJ databases">
        <title>Functional and genomic diversity of the sorghum phyllosphere microbiome.</title>
        <authorList>
            <person name="Shade A."/>
        </authorList>
    </citation>
    <scope>NUCLEOTIDE SEQUENCE [LARGE SCALE GENOMIC DNA]</scope>
    <source>
        <strain evidence="10">SORGH_AS_0422</strain>
    </source>
</reference>
<dbReference type="Pfam" id="PF07980">
    <property type="entry name" value="SusD_RagB"/>
    <property type="match status" value="1"/>
</dbReference>
<name>A0ABU3GQ55_9SPHI</name>
<keyword evidence="3 6" id="KW-0732">Signal</keyword>
<evidence type="ECO:0000256" key="3">
    <source>
        <dbReference type="ARBA" id="ARBA00022729"/>
    </source>
</evidence>
<evidence type="ECO:0000259" key="7">
    <source>
        <dbReference type="Pfam" id="PF07980"/>
    </source>
</evidence>
<evidence type="ECO:0000256" key="4">
    <source>
        <dbReference type="ARBA" id="ARBA00023136"/>
    </source>
</evidence>
<evidence type="ECO:0000313" key="10">
    <source>
        <dbReference type="Proteomes" id="UP001258315"/>
    </source>
</evidence>
<proteinExistence type="inferred from homology"/>
<dbReference type="Gene3D" id="1.25.40.390">
    <property type="match status" value="1"/>
</dbReference>
<organism evidence="9 10">
    <name type="scientific">Mucilaginibacter terrae</name>
    <dbReference type="NCBI Taxonomy" id="1955052"/>
    <lineage>
        <taxon>Bacteria</taxon>
        <taxon>Pseudomonadati</taxon>
        <taxon>Bacteroidota</taxon>
        <taxon>Sphingobacteriia</taxon>
        <taxon>Sphingobacteriales</taxon>
        <taxon>Sphingobacteriaceae</taxon>
        <taxon>Mucilaginibacter</taxon>
    </lineage>
</organism>
<evidence type="ECO:0008006" key="11">
    <source>
        <dbReference type="Google" id="ProtNLM"/>
    </source>
</evidence>
<feature type="domain" description="SusD-like N-terminal" evidence="8">
    <location>
        <begin position="67"/>
        <end position="218"/>
    </location>
</feature>
<keyword evidence="5" id="KW-0998">Cell outer membrane</keyword>
<dbReference type="PROSITE" id="PS51257">
    <property type="entry name" value="PROKAR_LIPOPROTEIN"/>
    <property type="match status" value="1"/>
</dbReference>
<feature type="signal peptide" evidence="6">
    <location>
        <begin position="1"/>
        <end position="18"/>
    </location>
</feature>
<dbReference type="InterPro" id="IPR012944">
    <property type="entry name" value="SusD_RagB_dom"/>
</dbReference>
<gene>
    <name evidence="9" type="ORF">QE417_000688</name>
</gene>
<evidence type="ECO:0000313" key="9">
    <source>
        <dbReference type="EMBL" id="MDT3401616.1"/>
    </source>
</evidence>
<dbReference type="EMBL" id="JAVLVU010000001">
    <property type="protein sequence ID" value="MDT3401616.1"/>
    <property type="molecule type" value="Genomic_DNA"/>
</dbReference>
<keyword evidence="10" id="KW-1185">Reference proteome</keyword>
<dbReference type="Pfam" id="PF14322">
    <property type="entry name" value="SusD-like_3"/>
    <property type="match status" value="1"/>
</dbReference>
<evidence type="ECO:0000259" key="8">
    <source>
        <dbReference type="Pfam" id="PF14322"/>
    </source>
</evidence>
<evidence type="ECO:0000256" key="6">
    <source>
        <dbReference type="SAM" id="SignalP"/>
    </source>
</evidence>
<sequence>MKILRSKMLQLLFVAALAGTTGCKKYIDETNLGTATDQLYYVTKQGFEDLARSNYPNLRYIVSMSSLHNLGTDVYTSYATTDVNPLNNYNVSLNSSLVDLDNYWKQLYYTIGGANNTLYWATQVQNIDATTLNARIGEAKALRAYCYYLLVETFGNVPLVLNRTVEVSTSFNRAAESEVYTQIIKDLTESVTGLPATTTDFGRITRGFAQHLLSKVYLTRGYKSYGLGNGDFNQAATLAETLITSGTYGLRPQFSTMFDPTVANFQVNNEVIFSVQYSTNVATNQVYLMGKAQTTAVVGNVQQQFFLWDVQNVATVGRAILYNKPNASHVSVPDPYFFSLFDKQRDSRYLSTVWTGVTAQTAGTLNGKTFAAGDTIIYYPDVAFTPAQKANRKYYVINPDEYRTSPFTGNTRSFPLFKKFRDPNAAFADNGGTRDTYVFRLGETYLLAAEAFLQAGNQAKALQYYNQLRARAAKAGNNPLTGVAYATEMQVTSLTLDDILDERARELAGEEFRWFELKRTGKLISRTLAHNDEARAAGALQAIHLLRPIPQTQIDLNRGAAFPQNPGY</sequence>